<gene>
    <name evidence="1" type="ORF">C6C11_17355</name>
</gene>
<protein>
    <recommendedName>
        <fullName evidence="3">DUF935 domain-containing protein</fullName>
    </recommendedName>
</protein>
<reference evidence="2" key="2">
    <citation type="submission" date="2018-02" db="EMBL/GenBank/DDBJ databases">
        <title>Phenotypic characterization and whole genome analysis of multidrug-resistant, extended-spectrum beta-lactamase-producing bacteria isolated from dogs in Germany.</title>
        <authorList>
            <person name="Williamson C."/>
        </authorList>
    </citation>
    <scope>NUCLEOTIDE SEQUENCE [LARGE SCALE GENOMIC DNA]</scope>
    <source>
        <strain evidence="2">AFG_SD03_1510_Ahy_093</strain>
    </source>
</reference>
<dbReference type="AlphaFoldDB" id="A0ABD7G4E1"/>
<dbReference type="RefSeq" id="WP_113995597.1">
    <property type="nucleotide sequence ID" value="NZ_PUTQ01000027.1"/>
</dbReference>
<dbReference type="Pfam" id="PF06074">
    <property type="entry name" value="Portal_Mu"/>
    <property type="match status" value="1"/>
</dbReference>
<organism evidence="1 2">
    <name type="scientific">Aeromonas hydrophila</name>
    <dbReference type="NCBI Taxonomy" id="644"/>
    <lineage>
        <taxon>Bacteria</taxon>
        <taxon>Pseudomonadati</taxon>
        <taxon>Pseudomonadota</taxon>
        <taxon>Gammaproteobacteria</taxon>
        <taxon>Aeromonadales</taxon>
        <taxon>Aeromonadaceae</taxon>
        <taxon>Aeromonas</taxon>
    </lineage>
</organism>
<proteinExistence type="predicted"/>
<dbReference type="Proteomes" id="UP000253075">
    <property type="component" value="Unassembled WGS sequence"/>
</dbReference>
<dbReference type="InterPro" id="IPR009279">
    <property type="entry name" value="Portal_Mu"/>
</dbReference>
<evidence type="ECO:0000313" key="1">
    <source>
        <dbReference type="EMBL" id="RCF46468.1"/>
    </source>
</evidence>
<evidence type="ECO:0008006" key="3">
    <source>
        <dbReference type="Google" id="ProtNLM"/>
    </source>
</evidence>
<reference evidence="1 2" key="1">
    <citation type="journal article" date="2018" name="PLoS ONE">
        <title>Phenotypic characterization and whole genome analysis of extended-spectrum beta-lactamase-producing bacteria isolated from dogs in Germany.</title>
        <authorList>
            <person name="Boehmer T."/>
            <person name="Vogler A.J."/>
            <person name="Thomas A."/>
            <person name="Sauer S."/>
            <person name="Hergenroether M."/>
            <person name="Straubinger R.K."/>
            <person name="Birdsell D."/>
            <person name="Keim P."/>
            <person name="Sahl J.W."/>
            <person name="Williamson C.H."/>
            <person name="Riehm J.M."/>
        </authorList>
    </citation>
    <scope>NUCLEOTIDE SEQUENCE [LARGE SCALE GENOMIC DNA]</scope>
    <source>
        <strain evidence="1 2">AFG_SD03_1510_Ahy_093</strain>
    </source>
</reference>
<accession>A0ABD7G4E1</accession>
<evidence type="ECO:0000313" key="2">
    <source>
        <dbReference type="Proteomes" id="UP000253075"/>
    </source>
</evidence>
<sequence>MAKLLDQYGNPINMASLDEAQTSQLINLHREVAQHPSRGLTPARLNSILERAENGDLIAQHELFRDMEERDGHVFSELSKRKRAVIKLPWDIVPPRNPSKEEEEASAYAKELLLDMTDLEDLMFDALDAIGHGFAPIEYDWDRVGGDWTVVRFNHRPQTWFRFDRDTRTELRLRDSSLDGAALRPFGWMMHVHKAMSGYTVRSGLGRVLVWPYLFKHFSVGDLAEFLDIYGLPLRIGKYPSNASPEEKATLWRAVAGIGHNAAGVIPSAMAIEFEEAAKGSEKPFEVMIKWCEQTQSKAILGSTLTSTTEATGLGSGVAEIHNEVRLDIRDSDCKQLAGTLTRDLIYPLLAINKGWADFRRCPRLVFDTTEGEDIKVYADALPKLVAIGMQIPTQWAHERLRIPQPTSEQEAILATRAAAPAEEEPAAPKTKKADAKAALLTALREEAAAGTTFADQAVLDGALEELSTVLQPQAVAWLKPALDALGSAANPEEALALLASENPLTDDALLVEAIARALFVSELFGADAVRQELTE</sequence>
<name>A0ABD7G4E1_AERHY</name>
<comment type="caution">
    <text evidence="1">The sequence shown here is derived from an EMBL/GenBank/DDBJ whole genome shotgun (WGS) entry which is preliminary data.</text>
</comment>
<dbReference type="EMBL" id="PUTQ01000027">
    <property type="protein sequence ID" value="RCF46468.1"/>
    <property type="molecule type" value="Genomic_DNA"/>
</dbReference>